<protein>
    <submittedName>
        <fullName evidence="1">Cof-type HAD-IIB family hydrolase</fullName>
        <ecNumber evidence="1">3.1.3.-</ecNumber>
    </submittedName>
</protein>
<dbReference type="EC" id="3.1.3.-" evidence="1"/>
<dbReference type="PANTHER" id="PTHR10000">
    <property type="entry name" value="PHOSPHOSERINE PHOSPHATASE"/>
    <property type="match status" value="1"/>
</dbReference>
<dbReference type="InterPro" id="IPR023214">
    <property type="entry name" value="HAD_sf"/>
</dbReference>
<dbReference type="InterPro" id="IPR036412">
    <property type="entry name" value="HAD-like_sf"/>
</dbReference>
<evidence type="ECO:0000313" key="2">
    <source>
        <dbReference type="Proteomes" id="UP001260980"/>
    </source>
</evidence>
<dbReference type="CDD" id="cd07516">
    <property type="entry name" value="HAD_Pase"/>
    <property type="match status" value="1"/>
</dbReference>
<keyword evidence="1" id="KW-0378">Hydrolase</keyword>
<dbReference type="Pfam" id="PF08282">
    <property type="entry name" value="Hydrolase_3"/>
    <property type="match status" value="1"/>
</dbReference>
<name>A0ABU3RD07_9BACL</name>
<proteinExistence type="predicted"/>
<dbReference type="InterPro" id="IPR006379">
    <property type="entry name" value="HAD-SF_hydro_IIB"/>
</dbReference>
<dbReference type="SUPFAM" id="SSF56784">
    <property type="entry name" value="HAD-like"/>
    <property type="match status" value="1"/>
</dbReference>
<dbReference type="Proteomes" id="UP001260980">
    <property type="component" value="Unassembled WGS sequence"/>
</dbReference>
<dbReference type="Gene3D" id="3.40.50.1000">
    <property type="entry name" value="HAD superfamily/HAD-like"/>
    <property type="match status" value="1"/>
</dbReference>
<reference evidence="1 2" key="1">
    <citation type="submission" date="2023-10" db="EMBL/GenBank/DDBJ databases">
        <title>Paenibacillus strain PFR10 Genome sequencing and assembly.</title>
        <authorList>
            <person name="Kim I."/>
        </authorList>
    </citation>
    <scope>NUCLEOTIDE SEQUENCE [LARGE SCALE GENOMIC DNA]</scope>
    <source>
        <strain evidence="1 2">PFR10</strain>
    </source>
</reference>
<dbReference type="SFLD" id="SFLDG01140">
    <property type="entry name" value="C2.B:_Phosphomannomutase_and_P"/>
    <property type="match status" value="1"/>
</dbReference>
<dbReference type="GO" id="GO:0016787">
    <property type="term" value="F:hydrolase activity"/>
    <property type="evidence" value="ECO:0007669"/>
    <property type="project" value="UniProtKB-KW"/>
</dbReference>
<dbReference type="SFLD" id="SFLDS00003">
    <property type="entry name" value="Haloacid_Dehalogenase"/>
    <property type="match status" value="1"/>
</dbReference>
<dbReference type="NCBIfam" id="TIGR00099">
    <property type="entry name" value="Cof-subfamily"/>
    <property type="match status" value="1"/>
</dbReference>
<dbReference type="PANTHER" id="PTHR10000:SF8">
    <property type="entry name" value="HAD SUPERFAMILY HYDROLASE-LIKE, TYPE 3"/>
    <property type="match status" value="1"/>
</dbReference>
<gene>
    <name evidence="1" type="ORF">RQP52_13610</name>
</gene>
<dbReference type="NCBIfam" id="TIGR01484">
    <property type="entry name" value="HAD-SF-IIB"/>
    <property type="match status" value="1"/>
</dbReference>
<organism evidence="1 2">
    <name type="scientific">Paenibacillus violae</name>
    <dbReference type="NCBI Taxonomy" id="3077234"/>
    <lineage>
        <taxon>Bacteria</taxon>
        <taxon>Bacillati</taxon>
        <taxon>Bacillota</taxon>
        <taxon>Bacilli</taxon>
        <taxon>Bacillales</taxon>
        <taxon>Paenibacillaceae</taxon>
        <taxon>Paenibacillus</taxon>
    </lineage>
</organism>
<dbReference type="InterPro" id="IPR000150">
    <property type="entry name" value="Cof"/>
</dbReference>
<dbReference type="RefSeq" id="WP_315952138.1">
    <property type="nucleotide sequence ID" value="NZ_JAWCUD010000003.1"/>
</dbReference>
<keyword evidence="2" id="KW-1185">Reference proteome</keyword>
<dbReference type="EMBL" id="JAWCUD010000003">
    <property type="protein sequence ID" value="MDU0202136.1"/>
    <property type="molecule type" value="Genomic_DNA"/>
</dbReference>
<evidence type="ECO:0000313" key="1">
    <source>
        <dbReference type="EMBL" id="MDU0202136.1"/>
    </source>
</evidence>
<sequence length="271" mass="30631">MTPTVRPYRMVVTDIDGTLVDLEQMISERNMAMIHTFQQQGGIVTLATGRMEDAVQHFAEELDIRHPVILYNGGKIVDLITGECLFEAKLTVEVVRQAIQLQQNVTLDMIFYSERKLWVKEITPIISTYMKKDRVQCLEWDSPDFLLKGNVNKILIIREEQDFTAVLDVFLPVTGIECELVHSESTYLEILPQAVSKGHALKLLVAQMGIEMQDVIAIGDNLNDLEMIREAGLGVAVDNAHPKLKVEAQYIAKSHLNHAVAEVIEKYCLQK</sequence>
<dbReference type="Gene3D" id="3.30.1240.10">
    <property type="match status" value="1"/>
</dbReference>
<accession>A0ABU3RD07</accession>
<comment type="caution">
    <text evidence="1">The sequence shown here is derived from an EMBL/GenBank/DDBJ whole genome shotgun (WGS) entry which is preliminary data.</text>
</comment>